<accession>A0ABV6G0C0</accession>
<keyword evidence="2" id="KW-1185">Reference proteome</keyword>
<name>A0ABV6G0C0_9GAMM</name>
<dbReference type="PANTHER" id="PTHR43883:SF1">
    <property type="entry name" value="GLUCONOKINASE"/>
    <property type="match status" value="1"/>
</dbReference>
<evidence type="ECO:0000313" key="1">
    <source>
        <dbReference type="EMBL" id="MFC0267093.1"/>
    </source>
</evidence>
<dbReference type="RefSeq" id="WP_019949933.1">
    <property type="nucleotide sequence ID" value="NZ_JBHLVX010000013.1"/>
</dbReference>
<dbReference type="Gene3D" id="3.40.50.300">
    <property type="entry name" value="P-loop containing nucleotide triphosphate hydrolases"/>
    <property type="match status" value="1"/>
</dbReference>
<protein>
    <submittedName>
        <fullName evidence="1">AAA family ATPase</fullName>
    </submittedName>
</protein>
<dbReference type="PANTHER" id="PTHR43883">
    <property type="entry name" value="SLR0207 PROTEIN"/>
    <property type="match status" value="1"/>
</dbReference>
<proteinExistence type="predicted"/>
<dbReference type="Proteomes" id="UP001589814">
    <property type="component" value="Unassembled WGS sequence"/>
</dbReference>
<evidence type="ECO:0000313" key="2">
    <source>
        <dbReference type="Proteomes" id="UP001589814"/>
    </source>
</evidence>
<dbReference type="Pfam" id="PF13671">
    <property type="entry name" value="AAA_33"/>
    <property type="match status" value="1"/>
</dbReference>
<comment type="caution">
    <text evidence="1">The sequence shown here is derived from an EMBL/GenBank/DDBJ whole genome shotgun (WGS) entry which is preliminary data.</text>
</comment>
<sequence length="402" mass="45598">MNQRLPPTTLDELVDRLVVCHARAAHCAPDSDVGTPGSVRDSARQSLDRIRLLLDQSEDIRRLDELSQRSEELGQRLDAQFAERRREGRVCEIGSEMPRTDTVQHDGRTLQLNGIEPGSVPSCRDACLDLAALLVDLEVRDEQMLADHALNRYLECSGDYALVPLLSWYKILCAMMAAEQVLRRLQQPGLQSTDRDAMLSDYRRHVALAERYSEMTIPWLLVSVGVAGSGKSRFTEQVVRRLGALRLRSNLERRRLRATHGTESDARRYDDATNRATYERLGELTGILLSSGYPVCIDATALKRTQRDRLRHEAEKRGLAALLISFEADDETLRDRVRRRSLRREESPQAAIEVLDTQLGAREAFGEDELPWLIHLDTTAENANTTLVALIRERLRLDRRGI</sequence>
<gene>
    <name evidence="1" type="ORF">ACFFHW_03595</name>
</gene>
<dbReference type="InterPro" id="IPR027417">
    <property type="entry name" value="P-loop_NTPase"/>
</dbReference>
<dbReference type="EMBL" id="JBHLVX010000013">
    <property type="protein sequence ID" value="MFC0267093.1"/>
    <property type="molecule type" value="Genomic_DNA"/>
</dbReference>
<dbReference type="SUPFAM" id="SSF52540">
    <property type="entry name" value="P-loop containing nucleoside triphosphate hydrolases"/>
    <property type="match status" value="1"/>
</dbReference>
<reference evidence="1 2" key="1">
    <citation type="submission" date="2024-09" db="EMBL/GenBank/DDBJ databases">
        <authorList>
            <person name="Sun Q."/>
            <person name="Mori K."/>
        </authorList>
    </citation>
    <scope>NUCLEOTIDE SEQUENCE [LARGE SCALE GENOMIC DNA]</scope>
    <source>
        <strain evidence="1 2">CCM 7415</strain>
    </source>
</reference>
<organism evidence="1 2">
    <name type="scientific">Kushneria aurantia</name>
    <dbReference type="NCBI Taxonomy" id="504092"/>
    <lineage>
        <taxon>Bacteria</taxon>
        <taxon>Pseudomonadati</taxon>
        <taxon>Pseudomonadota</taxon>
        <taxon>Gammaproteobacteria</taxon>
        <taxon>Oceanospirillales</taxon>
        <taxon>Halomonadaceae</taxon>
        <taxon>Kushneria</taxon>
    </lineage>
</organism>
<dbReference type="InterPro" id="IPR052732">
    <property type="entry name" value="Cell-binding_unc_protein"/>
</dbReference>